<dbReference type="Gene3D" id="3.40.50.2000">
    <property type="entry name" value="Glycogen Phosphorylase B"/>
    <property type="match status" value="2"/>
</dbReference>
<keyword evidence="3 6" id="KW-0808">Transferase</keyword>
<keyword evidence="2 6" id="KW-0328">Glycosyltransferase</keyword>
<dbReference type="RefSeq" id="WP_060701575.1">
    <property type="nucleotide sequence ID" value="NZ_CP102487.1"/>
</dbReference>
<evidence type="ECO:0000259" key="4">
    <source>
        <dbReference type="Pfam" id="PF00534"/>
    </source>
</evidence>
<dbReference type="KEGG" id="gar:AOZ07_08330"/>
<evidence type="ECO:0000256" key="1">
    <source>
        <dbReference type="ARBA" id="ARBA00021292"/>
    </source>
</evidence>
<dbReference type="InterPro" id="IPR001296">
    <property type="entry name" value="Glyco_trans_1"/>
</dbReference>
<dbReference type="PANTHER" id="PTHR45947">
    <property type="entry name" value="SULFOQUINOVOSYL TRANSFERASE SQD2"/>
    <property type="match status" value="1"/>
</dbReference>
<feature type="domain" description="Glycosyl transferase family 1" evidence="4">
    <location>
        <begin position="205"/>
        <end position="358"/>
    </location>
</feature>
<evidence type="ECO:0000256" key="2">
    <source>
        <dbReference type="ARBA" id="ARBA00022676"/>
    </source>
</evidence>
<evidence type="ECO:0000313" key="7">
    <source>
        <dbReference type="Proteomes" id="UP001060018"/>
    </source>
</evidence>
<gene>
    <name evidence="6" type="ORF">NUH22_08205</name>
</gene>
<evidence type="ECO:0000313" key="6">
    <source>
        <dbReference type="EMBL" id="UUX60571.1"/>
    </source>
</evidence>
<dbReference type="Proteomes" id="UP001060018">
    <property type="component" value="Chromosome"/>
</dbReference>
<evidence type="ECO:0000259" key="5">
    <source>
        <dbReference type="Pfam" id="PF13579"/>
    </source>
</evidence>
<proteinExistence type="predicted"/>
<dbReference type="GO" id="GO:1901137">
    <property type="term" value="P:carbohydrate derivative biosynthetic process"/>
    <property type="evidence" value="ECO:0007669"/>
    <property type="project" value="UniProtKB-ARBA"/>
</dbReference>
<dbReference type="InterPro" id="IPR028098">
    <property type="entry name" value="Glyco_trans_4-like_N"/>
</dbReference>
<dbReference type="EMBL" id="CP102487">
    <property type="protein sequence ID" value="UUX60571.1"/>
    <property type="molecule type" value="Genomic_DNA"/>
</dbReference>
<dbReference type="PANTHER" id="PTHR45947:SF3">
    <property type="entry name" value="SULFOQUINOVOSYL TRANSFERASE SQD2"/>
    <property type="match status" value="1"/>
</dbReference>
<dbReference type="SUPFAM" id="SSF53756">
    <property type="entry name" value="UDP-Glycosyltransferase/glycogen phosphorylase"/>
    <property type="match status" value="1"/>
</dbReference>
<feature type="domain" description="Glycosyltransferase subfamily 4-like N-terminal" evidence="5">
    <location>
        <begin position="22"/>
        <end position="189"/>
    </location>
</feature>
<reference evidence="6" key="1">
    <citation type="journal article" date="2022" name="Pest Manag. Sci.">
        <title>Glutamicibacter halophytocola-mediated host fitness of potato tuber moth on Solanaceae crops.</title>
        <authorList>
            <person name="Wang W."/>
            <person name="Xiao G."/>
            <person name="Du G."/>
            <person name="Chang L."/>
            <person name="Yang Y."/>
            <person name="Ye J."/>
            <person name="Chen B."/>
        </authorList>
    </citation>
    <scope>NUCLEOTIDE SEQUENCE</scope>
    <source>
        <strain evidence="6">S2</strain>
    </source>
</reference>
<dbReference type="Pfam" id="PF13579">
    <property type="entry name" value="Glyco_trans_4_4"/>
    <property type="match status" value="1"/>
</dbReference>
<dbReference type="Pfam" id="PF00534">
    <property type="entry name" value="Glycos_transf_1"/>
    <property type="match status" value="1"/>
</dbReference>
<evidence type="ECO:0000256" key="3">
    <source>
        <dbReference type="ARBA" id="ARBA00022679"/>
    </source>
</evidence>
<protein>
    <recommendedName>
        <fullName evidence="1">D-inositol 3-phosphate glycosyltransferase</fullName>
    </recommendedName>
</protein>
<sequence length="396" mass="42592">MRIAMLSLHTSPMQQPGSGDAGGMNVYIQNLSFALGALGHEVHMITRTAAESQSLQVGEGVWMHEVQVAANQSLSKEQLPEIIDPAVLAVSAHLQGLKFDIIHAHYWLSGMAGLELAELWSVPLLVSMHTSASAKEHESGIPEPGNRKQAEKQLLFQCARIIANTPVEAKQLARFYQVESTKLDVVLPGVNHRIFHPDQDKLRRPLGEDDLHLVYAGRMQPLKGAHLLLNAMGAARRSHPDLRITASLFGASSGSADYDLKSIASEQNLSDVVRFYDPLEPSKLALVFANADIVAVPSLSETFGLVAAEAQACGTPVLANAVGGLAYAVDDGKSGWLMPEADPSLWAQKLVELAQNPDAVTTAGHGALEHSGLFTWERAAVATLASYRIAQSEVQI</sequence>
<organism evidence="6 7">
    <name type="scientific">Glutamicibacter halophytocola</name>
    <dbReference type="NCBI Taxonomy" id="1933880"/>
    <lineage>
        <taxon>Bacteria</taxon>
        <taxon>Bacillati</taxon>
        <taxon>Actinomycetota</taxon>
        <taxon>Actinomycetes</taxon>
        <taxon>Micrococcales</taxon>
        <taxon>Micrococcaceae</taxon>
        <taxon>Glutamicibacter</taxon>
    </lineage>
</organism>
<dbReference type="GO" id="GO:0016757">
    <property type="term" value="F:glycosyltransferase activity"/>
    <property type="evidence" value="ECO:0007669"/>
    <property type="project" value="UniProtKB-KW"/>
</dbReference>
<name>A0AA94XZB7_9MICC</name>
<accession>A0AA94XZB7</accession>
<dbReference type="InterPro" id="IPR050194">
    <property type="entry name" value="Glycosyltransferase_grp1"/>
</dbReference>
<dbReference type="AlphaFoldDB" id="A0AA94XZB7"/>